<dbReference type="AlphaFoldDB" id="A0A133V1Q0"/>
<keyword evidence="1" id="KW-0812">Transmembrane</keyword>
<evidence type="ECO:0000313" key="2">
    <source>
        <dbReference type="EMBL" id="KXB00316.1"/>
    </source>
</evidence>
<keyword evidence="1" id="KW-0472">Membrane</keyword>
<gene>
    <name evidence="2" type="ORF">AKJ42_01130</name>
</gene>
<organism evidence="2 3">
    <name type="scientific">candidate division MSBL1 archaeon SCGC-AAA261C02</name>
    <dbReference type="NCBI Taxonomy" id="1698272"/>
    <lineage>
        <taxon>Archaea</taxon>
        <taxon>Methanobacteriati</taxon>
        <taxon>Methanobacteriota</taxon>
        <taxon>candidate division MSBL1</taxon>
    </lineage>
</organism>
<accession>A0A133V1Q0</accession>
<comment type="caution">
    <text evidence="2">The sequence shown here is derived from an EMBL/GenBank/DDBJ whole genome shotgun (WGS) entry which is preliminary data.</text>
</comment>
<keyword evidence="1" id="KW-1133">Transmembrane helix</keyword>
<dbReference type="EMBL" id="LHXW01000007">
    <property type="protein sequence ID" value="KXB00316.1"/>
    <property type="molecule type" value="Genomic_DNA"/>
</dbReference>
<proteinExistence type="predicted"/>
<reference evidence="2 3" key="1">
    <citation type="journal article" date="2016" name="Sci. Rep.">
        <title>Metabolic traits of an uncultured archaeal lineage -MSBL1- from brine pools of the Red Sea.</title>
        <authorList>
            <person name="Mwirichia R."/>
            <person name="Alam I."/>
            <person name="Rashid M."/>
            <person name="Vinu M."/>
            <person name="Ba-Alawi W."/>
            <person name="Anthony Kamau A."/>
            <person name="Kamanda Ngugi D."/>
            <person name="Goker M."/>
            <person name="Klenk H.P."/>
            <person name="Bajic V."/>
            <person name="Stingl U."/>
        </authorList>
    </citation>
    <scope>NUCLEOTIDE SEQUENCE [LARGE SCALE GENOMIC DNA]</scope>
    <source>
        <strain evidence="2">SCGC-AAA261C02</strain>
    </source>
</reference>
<dbReference type="Proteomes" id="UP000070520">
    <property type="component" value="Unassembled WGS sequence"/>
</dbReference>
<evidence type="ECO:0000256" key="1">
    <source>
        <dbReference type="SAM" id="Phobius"/>
    </source>
</evidence>
<evidence type="ECO:0000313" key="3">
    <source>
        <dbReference type="Proteomes" id="UP000070520"/>
    </source>
</evidence>
<name>A0A133V1Q0_9EURY</name>
<sequence>MREKRAPSAPYLRTEYQYRRVIRNYRINLKGSRKSGEKEKALELLPQIVSERREWLSVLLYPSGAFLVGLSLGLWGAEGWIYFMHGKIVR</sequence>
<feature type="transmembrane region" description="Helical" evidence="1">
    <location>
        <begin position="59"/>
        <end position="83"/>
    </location>
</feature>
<keyword evidence="3" id="KW-1185">Reference proteome</keyword>
<protein>
    <submittedName>
        <fullName evidence="2">Uncharacterized protein</fullName>
    </submittedName>
</protein>